<organism evidence="10 11">
    <name type="scientific">Rhodococcus qingshengii JCM 15477</name>
    <dbReference type="NCBI Taxonomy" id="1303681"/>
    <lineage>
        <taxon>Bacteria</taxon>
        <taxon>Bacillati</taxon>
        <taxon>Actinomycetota</taxon>
        <taxon>Actinomycetes</taxon>
        <taxon>Mycobacteriales</taxon>
        <taxon>Nocardiaceae</taxon>
        <taxon>Rhodococcus</taxon>
        <taxon>Rhodococcus erythropolis group</taxon>
    </lineage>
</organism>
<keyword evidence="11" id="KW-1185">Reference proteome</keyword>
<gene>
    <name evidence="10" type="ORF">M0639_30340</name>
</gene>
<keyword evidence="2 8" id="KW-0645">Protease</keyword>
<dbReference type="GO" id="GO:0006508">
    <property type="term" value="P:proteolysis"/>
    <property type="evidence" value="ECO:0007669"/>
    <property type="project" value="UniProtKB-KW"/>
</dbReference>
<evidence type="ECO:0000256" key="2">
    <source>
        <dbReference type="ARBA" id="ARBA00022670"/>
    </source>
</evidence>
<dbReference type="GO" id="GO:0003697">
    <property type="term" value="F:single-stranded DNA binding"/>
    <property type="evidence" value="ECO:0007669"/>
    <property type="project" value="InterPro"/>
</dbReference>
<evidence type="ECO:0000256" key="8">
    <source>
        <dbReference type="RuleBase" id="RU364100"/>
    </source>
</evidence>
<dbReference type="Proteomes" id="UP000831484">
    <property type="component" value="Plasmid pdjl-6-2"/>
</dbReference>
<dbReference type="Gene3D" id="3.90.1680.10">
    <property type="entry name" value="SOS response associated peptidase-like"/>
    <property type="match status" value="1"/>
</dbReference>
<dbReference type="InterPro" id="IPR036590">
    <property type="entry name" value="SRAP-like"/>
</dbReference>
<evidence type="ECO:0000256" key="7">
    <source>
        <dbReference type="ARBA" id="ARBA00023239"/>
    </source>
</evidence>
<dbReference type="GO" id="GO:0008233">
    <property type="term" value="F:peptidase activity"/>
    <property type="evidence" value="ECO:0007669"/>
    <property type="project" value="UniProtKB-KW"/>
</dbReference>
<keyword evidence="4 8" id="KW-0378">Hydrolase</keyword>
<sequence length="240" mass="26978">MCGRYASTSSSKELQSFFDTMQTVGDELPPSYNVAPTQPVRVILERTPHEEPDAEPQRQLRTAKWGLLPAWAKDRKMASKLINARSETVTEKPSFRNSASKRRAIIPATGYYEWMKSEAGSKIPYFLHGEDDILAMAGLYELWPDPELPEDDPNKWVWTCTVLTRPASDSLGHIHDRSPLILPESFWEHWLDPTLTDKGEVQAMINSVPEPHLEPYEVSTAVNSPRNNGPSLLEPIAGPA</sequence>
<feature type="region of interest" description="Disordered" evidence="9">
    <location>
        <begin position="220"/>
        <end position="240"/>
    </location>
</feature>
<evidence type="ECO:0000256" key="5">
    <source>
        <dbReference type="ARBA" id="ARBA00023124"/>
    </source>
</evidence>
<evidence type="ECO:0000313" key="11">
    <source>
        <dbReference type="Proteomes" id="UP000831484"/>
    </source>
</evidence>
<dbReference type="PANTHER" id="PTHR13604:SF0">
    <property type="entry name" value="ABASIC SITE PROCESSING PROTEIN HMCES"/>
    <property type="match status" value="1"/>
</dbReference>
<evidence type="ECO:0000313" key="10">
    <source>
        <dbReference type="EMBL" id="UPU46350.1"/>
    </source>
</evidence>
<protein>
    <recommendedName>
        <fullName evidence="8">Abasic site processing protein</fullName>
        <ecNumber evidence="8">3.4.-.-</ecNumber>
    </recommendedName>
</protein>
<keyword evidence="3" id="KW-0227">DNA damage</keyword>
<evidence type="ECO:0000256" key="9">
    <source>
        <dbReference type="SAM" id="MobiDB-lite"/>
    </source>
</evidence>
<geneLocation type="plasmid" evidence="10 11">
    <name>pdjl-6-2</name>
</geneLocation>
<dbReference type="GO" id="GO:0016829">
    <property type="term" value="F:lyase activity"/>
    <property type="evidence" value="ECO:0007669"/>
    <property type="project" value="UniProtKB-KW"/>
</dbReference>
<keyword evidence="7" id="KW-0456">Lyase</keyword>
<keyword evidence="10" id="KW-0614">Plasmid</keyword>
<evidence type="ECO:0000256" key="4">
    <source>
        <dbReference type="ARBA" id="ARBA00022801"/>
    </source>
</evidence>
<dbReference type="SUPFAM" id="SSF143081">
    <property type="entry name" value="BB1717-like"/>
    <property type="match status" value="1"/>
</dbReference>
<evidence type="ECO:0000256" key="1">
    <source>
        <dbReference type="ARBA" id="ARBA00008136"/>
    </source>
</evidence>
<keyword evidence="5" id="KW-0190">Covalent protein-DNA linkage</keyword>
<dbReference type="EC" id="3.4.-.-" evidence="8"/>
<evidence type="ECO:0000256" key="3">
    <source>
        <dbReference type="ARBA" id="ARBA00022763"/>
    </source>
</evidence>
<reference evidence="11" key="1">
    <citation type="journal article" date="2022" name="Environ. Microbiol.">
        <title>Functional analysis, diversity, and distribution of carbendazim hydrolases MheI and CbmA, responsible for the initial step in carbendazim degradation.</title>
        <authorList>
            <person name="Zhang M."/>
            <person name="Bai X."/>
            <person name="Li Q."/>
            <person name="Zhang L."/>
            <person name="Zhu Q."/>
            <person name="Gao S."/>
            <person name="Ke Z."/>
            <person name="Jiang M."/>
            <person name="Hu J."/>
            <person name="Qiu J."/>
            <person name="Hong Q."/>
        </authorList>
    </citation>
    <scope>NUCLEOTIDE SEQUENCE [LARGE SCALE GENOMIC DNA]</scope>
    <source>
        <strain evidence="11">djl-6</strain>
    </source>
</reference>
<dbReference type="InterPro" id="IPR003738">
    <property type="entry name" value="SRAP"/>
</dbReference>
<dbReference type="GO" id="GO:0106300">
    <property type="term" value="P:protein-DNA covalent cross-linking repair"/>
    <property type="evidence" value="ECO:0007669"/>
    <property type="project" value="InterPro"/>
</dbReference>
<keyword evidence="6" id="KW-0238">DNA-binding</keyword>
<proteinExistence type="inferred from homology"/>
<name>A0AB38RLT5_RHOSG</name>
<dbReference type="AlphaFoldDB" id="A0AB38RLT5"/>
<dbReference type="RefSeq" id="WP_064074597.1">
    <property type="nucleotide sequence ID" value="NZ_CP096565.1"/>
</dbReference>
<evidence type="ECO:0000256" key="6">
    <source>
        <dbReference type="ARBA" id="ARBA00023125"/>
    </source>
</evidence>
<dbReference type="Pfam" id="PF02586">
    <property type="entry name" value="SRAP"/>
    <property type="match status" value="1"/>
</dbReference>
<dbReference type="EMBL" id="CP096565">
    <property type="protein sequence ID" value="UPU46350.1"/>
    <property type="molecule type" value="Genomic_DNA"/>
</dbReference>
<comment type="similarity">
    <text evidence="1 8">Belongs to the SOS response-associated peptidase family.</text>
</comment>
<accession>A0AB38RLT5</accession>
<feature type="compositionally biased region" description="Polar residues" evidence="9">
    <location>
        <begin position="220"/>
        <end position="230"/>
    </location>
</feature>
<dbReference type="PANTHER" id="PTHR13604">
    <property type="entry name" value="DC12-RELATED"/>
    <property type="match status" value="1"/>
</dbReference>